<gene>
    <name evidence="2" type="ORF">EDS130_LOCUS38490</name>
</gene>
<dbReference type="AlphaFoldDB" id="A0A815NW47"/>
<dbReference type="EMBL" id="CAJNOJ010000403">
    <property type="protein sequence ID" value="CAF1435385.1"/>
    <property type="molecule type" value="Genomic_DNA"/>
</dbReference>
<keyword evidence="1" id="KW-0472">Membrane</keyword>
<keyword evidence="1" id="KW-1133">Transmembrane helix</keyword>
<name>A0A815NW47_ADIRI</name>
<proteinExistence type="predicted"/>
<evidence type="ECO:0000313" key="2">
    <source>
        <dbReference type="EMBL" id="CAF1435385.1"/>
    </source>
</evidence>
<organism evidence="2 3">
    <name type="scientific">Adineta ricciae</name>
    <name type="common">Rotifer</name>
    <dbReference type="NCBI Taxonomy" id="249248"/>
    <lineage>
        <taxon>Eukaryota</taxon>
        <taxon>Metazoa</taxon>
        <taxon>Spiralia</taxon>
        <taxon>Gnathifera</taxon>
        <taxon>Rotifera</taxon>
        <taxon>Eurotatoria</taxon>
        <taxon>Bdelloidea</taxon>
        <taxon>Adinetida</taxon>
        <taxon>Adinetidae</taxon>
        <taxon>Adineta</taxon>
    </lineage>
</organism>
<dbReference type="Proteomes" id="UP000663852">
    <property type="component" value="Unassembled WGS sequence"/>
</dbReference>
<evidence type="ECO:0000256" key="1">
    <source>
        <dbReference type="SAM" id="Phobius"/>
    </source>
</evidence>
<sequence length="86" mass="10541">MQQQHLLHLQLQLLQQQWDQLRQDRQLNRQLLLCIQKICYAVVLYAAFVKFANTFNPMNINAKQRHKLRLQRILEPREAFELLRHH</sequence>
<feature type="transmembrane region" description="Helical" evidence="1">
    <location>
        <begin position="31"/>
        <end position="48"/>
    </location>
</feature>
<comment type="caution">
    <text evidence="2">The sequence shown here is derived from an EMBL/GenBank/DDBJ whole genome shotgun (WGS) entry which is preliminary data.</text>
</comment>
<reference evidence="2" key="1">
    <citation type="submission" date="2021-02" db="EMBL/GenBank/DDBJ databases">
        <authorList>
            <person name="Nowell W R."/>
        </authorList>
    </citation>
    <scope>NUCLEOTIDE SEQUENCE</scope>
</reference>
<protein>
    <submittedName>
        <fullName evidence="2">Uncharacterized protein</fullName>
    </submittedName>
</protein>
<keyword evidence="1" id="KW-0812">Transmembrane</keyword>
<evidence type="ECO:0000313" key="3">
    <source>
        <dbReference type="Proteomes" id="UP000663852"/>
    </source>
</evidence>
<accession>A0A815NW47</accession>